<dbReference type="InterPro" id="IPR028889">
    <property type="entry name" value="USP"/>
</dbReference>
<proteinExistence type="inferred from homology"/>
<evidence type="ECO:0000313" key="14">
    <source>
        <dbReference type="Proteomes" id="UP000440578"/>
    </source>
</evidence>
<feature type="region of interest" description="Disordered" evidence="11">
    <location>
        <begin position="508"/>
        <end position="568"/>
    </location>
</feature>
<evidence type="ECO:0000256" key="8">
    <source>
        <dbReference type="ARBA" id="ARBA00026136"/>
    </source>
</evidence>
<keyword evidence="7" id="KW-0788">Thiol protease</keyword>
<dbReference type="PANTHER" id="PTHR24006">
    <property type="entry name" value="UBIQUITIN CARBOXYL-TERMINAL HYDROLASE"/>
    <property type="match status" value="1"/>
</dbReference>
<dbReference type="GO" id="GO:0016579">
    <property type="term" value="P:protein deubiquitination"/>
    <property type="evidence" value="ECO:0007669"/>
    <property type="project" value="InterPro"/>
</dbReference>
<dbReference type="PROSITE" id="PS50235">
    <property type="entry name" value="USP_3"/>
    <property type="match status" value="1"/>
</dbReference>
<dbReference type="InterPro" id="IPR050164">
    <property type="entry name" value="Peptidase_C19"/>
</dbReference>
<dbReference type="EMBL" id="VIIS01002210">
    <property type="protein sequence ID" value="KAF0287147.1"/>
    <property type="molecule type" value="Genomic_DNA"/>
</dbReference>
<sequence>MSQLAHGQSGRSDTTSGPSSHPSAGAPCRRRPPRRRLGTDPDSVSRNSLGRGAGCVGAGGPPAWPPSAPGGDPRRPPLRRSRLTRPDLTRRAWTGADPGIHQRQIVTMPEAPDPDDAPVAWARCIVRDLTGSYGGPTGKMTIDLAGSAKVATLVDEVAKQTNIAPDKFVISLQHCAGGEELILNDYLNRSLVEVGLETGAQSRNNLFITEAKPRRKQRSGAGLESGDHAGRTSPVAASSGGAEGGSDSAPAYTYASGLIKSNETGHVGLVNQAMTCYLNSLLQTLFMTPEFRNAMYSWEYEGTREDSAKSIPYQLQKLFVNMQTTERLAVETTELTYSFGWDSSEAWQQHDIQELCRVMFDALEVTFKDTEQHDLISRLYEGKMIDYVKCLECGTEKDREDTYLDIPLPIRLFGATTAFGSVEEALRGFVKPETLDGNNQYHCDNCGRKCDAHKGLKFKTFPYLLTLHLKRFDFDYQTLHRIKLNDRVSFPEILNLNDFVSDVSGCAQPATDGGDGARSDDTSTTDSGTVLDDEAAHPAAAAAAATHNMTDGDPGQEDEGIDCSTDSETRANNWRNAVRGPYEYELFSIMIHAGSASGGHYYAYIKDFAKQEWFCFNDQSVSPVTQDDIRRTYGGGTRTSSYSSSTNAYMLMYRRIDRERNKLPLTKDQFPEGIQKLLVRMREGEDEERANKERERSMCKLTLFGVHPVLKTTVSNAFHVHKDMSLEEATELGWKMLEFDKHVPLSRCRLVRYDELNDAIEESLEQHAGHTMEEVLGGVRSTYKLDLMLEWRAEDAQFEVYSAGDTTLQVLRVSVSDGRVSGPTPLRVSLSQSVTELRQALGLSDSARLCLARYCGELRPLLHPERSLKLEGFHRNSRVFVAEDDADDLDQPFTSSGFFRVCDRHEHTISLQVIVPNTDQETLDRLAIPSLDQMSISAALAAAAAPSGGAAPPDQADSPPVSPEPTGGDELLGGGSSDQSASEDSSVTDSERTLIGGEQPTGAGGGGSLPATPSNSPAGSDYQSMLSPQEEGYKGVEGGDDDPSDAPYAAAADDDAPAAAAAAAVGQPPIRRYFVVEKSAPHENGFLWDVRLDNRITLGGFKKEIETLINVHRDYFKILKIYTSNQEFECTRLDDQLMTHGDNVTFVARLSRRLRDGEVRGKVYKLEPNATEPSKFLFEWILRKGMTIAQAKREILAEQKSRLGVDIPMNRCRLRKKSWKNPGKIYLDTYKFNDQVPLYPNWEIFLQELPSAEEVEGDGQLSLFCRRFHPSTYTLDDLHEVTLPTSTPEALLAALSRHSGVPADNIRLAKPPGSFPNDFNALLAPTELDWLANVTALDTWPLNILEDGHVLYYKDDAEPLAELSDQQRREISTRETARLQARSALSSSISSTSSSATAPRRERGLKIHVDIQPAAGD</sequence>
<evidence type="ECO:0000259" key="12">
    <source>
        <dbReference type="PROSITE" id="PS50235"/>
    </source>
</evidence>
<dbReference type="GO" id="GO:0004843">
    <property type="term" value="F:cysteine-type deubiquitinase activity"/>
    <property type="evidence" value="ECO:0007669"/>
    <property type="project" value="UniProtKB-EC"/>
</dbReference>
<dbReference type="InterPro" id="IPR045578">
    <property type="entry name" value="USP47_C"/>
</dbReference>
<feature type="domain" description="USP" evidence="12">
    <location>
        <begin position="267"/>
        <end position="656"/>
    </location>
</feature>
<feature type="compositionally biased region" description="Low complexity" evidence="11">
    <location>
        <begin position="1382"/>
        <end position="1398"/>
    </location>
</feature>
<evidence type="ECO:0000256" key="11">
    <source>
        <dbReference type="SAM" id="MobiDB-lite"/>
    </source>
</evidence>
<accession>A0A6A4UTV5</accession>
<dbReference type="GO" id="GO:0006508">
    <property type="term" value="P:proteolysis"/>
    <property type="evidence" value="ECO:0007669"/>
    <property type="project" value="UniProtKB-KW"/>
</dbReference>
<feature type="compositionally biased region" description="Low complexity" evidence="11">
    <location>
        <begin position="16"/>
        <end position="27"/>
    </location>
</feature>
<evidence type="ECO:0000256" key="4">
    <source>
        <dbReference type="ARBA" id="ARBA00022670"/>
    </source>
</evidence>
<dbReference type="CDD" id="cd02659">
    <property type="entry name" value="peptidase_C19C"/>
    <property type="match status" value="1"/>
</dbReference>
<feature type="region of interest" description="Disordered" evidence="11">
    <location>
        <begin position="1"/>
        <end position="101"/>
    </location>
</feature>
<dbReference type="SUPFAM" id="SSF54001">
    <property type="entry name" value="Cysteine proteinases"/>
    <property type="match status" value="1"/>
</dbReference>
<evidence type="ECO:0000256" key="7">
    <source>
        <dbReference type="ARBA" id="ARBA00022807"/>
    </source>
</evidence>
<dbReference type="EC" id="3.4.19.12" evidence="3"/>
<dbReference type="Pfam" id="PF00443">
    <property type="entry name" value="UCH"/>
    <property type="match status" value="1"/>
</dbReference>
<keyword evidence="14" id="KW-1185">Reference proteome</keyword>
<evidence type="ECO:0000256" key="6">
    <source>
        <dbReference type="ARBA" id="ARBA00022801"/>
    </source>
</evidence>
<feature type="compositionally biased region" description="Polar residues" evidence="11">
    <location>
        <begin position="1"/>
        <end position="15"/>
    </location>
</feature>
<comment type="caution">
    <text evidence="13">The sequence shown here is derived from an EMBL/GenBank/DDBJ whole genome shotgun (WGS) entry which is preliminary data.</text>
</comment>
<reference evidence="13 14" key="1">
    <citation type="submission" date="2019-07" db="EMBL/GenBank/DDBJ databases">
        <title>Draft genome assembly of a fouling barnacle, Amphibalanus amphitrite (Darwin, 1854): The first reference genome for Thecostraca.</title>
        <authorList>
            <person name="Kim W."/>
        </authorList>
    </citation>
    <scope>NUCLEOTIDE SEQUENCE [LARGE SCALE GENOMIC DNA]</scope>
    <source>
        <strain evidence="13">SNU_AA5</strain>
        <tissue evidence="13">Soma without cirri and trophi</tissue>
    </source>
</reference>
<dbReference type="GO" id="GO:0005829">
    <property type="term" value="C:cytosol"/>
    <property type="evidence" value="ECO:0007669"/>
    <property type="project" value="TreeGrafter"/>
</dbReference>
<dbReference type="PANTHER" id="PTHR24006:SF702">
    <property type="entry name" value="UBIQUITIN CARBOXYL-TERMINAL HYDROLASE 47"/>
    <property type="match status" value="1"/>
</dbReference>
<feature type="compositionally biased region" description="Polar residues" evidence="11">
    <location>
        <begin position="1011"/>
        <end position="1027"/>
    </location>
</feature>
<evidence type="ECO:0000256" key="2">
    <source>
        <dbReference type="ARBA" id="ARBA00009085"/>
    </source>
</evidence>
<dbReference type="OrthoDB" id="289038at2759"/>
<feature type="compositionally biased region" description="Low complexity" evidence="11">
    <location>
        <begin position="236"/>
        <end position="246"/>
    </location>
</feature>
<dbReference type="InterPro" id="IPR001394">
    <property type="entry name" value="Peptidase_C19_UCH"/>
</dbReference>
<keyword evidence="5" id="KW-0833">Ubl conjugation pathway</keyword>
<dbReference type="Pfam" id="PF25985">
    <property type="entry name" value="Ubiquitin_USP47_N"/>
    <property type="match status" value="1"/>
</dbReference>
<dbReference type="PROSITE" id="PS00972">
    <property type="entry name" value="USP_1"/>
    <property type="match status" value="1"/>
</dbReference>
<dbReference type="Proteomes" id="UP000440578">
    <property type="component" value="Unassembled WGS sequence"/>
</dbReference>
<feature type="compositionally biased region" description="Gly residues" evidence="11">
    <location>
        <begin position="51"/>
        <end position="60"/>
    </location>
</feature>
<comment type="similarity">
    <text evidence="2">Belongs to the peptidase C19 family.</text>
</comment>
<feature type="region of interest" description="Disordered" evidence="11">
    <location>
        <begin position="1382"/>
        <end position="1417"/>
    </location>
</feature>
<dbReference type="Gene3D" id="3.90.70.10">
    <property type="entry name" value="Cysteine proteinases"/>
    <property type="match status" value="1"/>
</dbReference>
<protein>
    <recommendedName>
        <fullName evidence="8">Ubiquitin carboxyl-terminal hydrolase 47</fullName>
        <ecNumber evidence="3">3.4.19.12</ecNumber>
    </recommendedName>
    <alternativeName>
        <fullName evidence="9">Ubiquitin thioesterase 47</fullName>
    </alternativeName>
    <alternativeName>
        <fullName evidence="10">Ubiquitin-specific-processing protease 47</fullName>
    </alternativeName>
</protein>
<keyword evidence="4" id="KW-0645">Protease</keyword>
<feature type="region of interest" description="Disordered" evidence="11">
    <location>
        <begin position="945"/>
        <end position="1054"/>
    </location>
</feature>
<dbReference type="InterPro" id="IPR018200">
    <property type="entry name" value="USP_CS"/>
</dbReference>
<dbReference type="InterPro" id="IPR038765">
    <property type="entry name" value="Papain-like_cys_pep_sf"/>
</dbReference>
<dbReference type="PROSITE" id="PS00973">
    <property type="entry name" value="USP_2"/>
    <property type="match status" value="1"/>
</dbReference>
<keyword evidence="6 13" id="KW-0378">Hydrolase</keyword>
<organism evidence="13 14">
    <name type="scientific">Amphibalanus amphitrite</name>
    <name type="common">Striped barnacle</name>
    <name type="synonym">Balanus amphitrite</name>
    <dbReference type="NCBI Taxonomy" id="1232801"/>
    <lineage>
        <taxon>Eukaryota</taxon>
        <taxon>Metazoa</taxon>
        <taxon>Ecdysozoa</taxon>
        <taxon>Arthropoda</taxon>
        <taxon>Crustacea</taxon>
        <taxon>Multicrustacea</taxon>
        <taxon>Cirripedia</taxon>
        <taxon>Thoracica</taxon>
        <taxon>Thoracicalcarea</taxon>
        <taxon>Balanomorpha</taxon>
        <taxon>Balanoidea</taxon>
        <taxon>Balanidae</taxon>
        <taxon>Amphibalaninae</taxon>
        <taxon>Amphibalanus</taxon>
    </lineage>
</organism>
<evidence type="ECO:0000256" key="3">
    <source>
        <dbReference type="ARBA" id="ARBA00012759"/>
    </source>
</evidence>
<feature type="compositionally biased region" description="Basic and acidic residues" evidence="11">
    <location>
        <begin position="1399"/>
        <end position="1409"/>
    </location>
</feature>
<evidence type="ECO:0000313" key="13">
    <source>
        <dbReference type="EMBL" id="KAF0287147.1"/>
    </source>
</evidence>
<name>A0A6A4UTV5_AMPAM</name>
<dbReference type="Pfam" id="PF19718">
    <property type="entry name" value="USP47_C"/>
    <property type="match status" value="1"/>
</dbReference>
<evidence type="ECO:0000256" key="5">
    <source>
        <dbReference type="ARBA" id="ARBA00022786"/>
    </source>
</evidence>
<evidence type="ECO:0000256" key="1">
    <source>
        <dbReference type="ARBA" id="ARBA00000707"/>
    </source>
</evidence>
<feature type="region of interest" description="Disordered" evidence="11">
    <location>
        <begin position="207"/>
        <end position="246"/>
    </location>
</feature>
<feature type="compositionally biased region" description="Low complexity" evidence="11">
    <location>
        <begin position="1045"/>
        <end position="1054"/>
    </location>
</feature>
<evidence type="ECO:0000256" key="10">
    <source>
        <dbReference type="ARBA" id="ARBA00032453"/>
    </source>
</evidence>
<dbReference type="GO" id="GO:0005634">
    <property type="term" value="C:nucleus"/>
    <property type="evidence" value="ECO:0007669"/>
    <property type="project" value="TreeGrafter"/>
</dbReference>
<comment type="catalytic activity">
    <reaction evidence="1">
        <text>Thiol-dependent hydrolysis of ester, thioester, amide, peptide and isopeptide bonds formed by the C-terminal Gly of ubiquitin (a 76-residue protein attached to proteins as an intracellular targeting signal).</text>
        <dbReference type="EC" id="3.4.19.12"/>
    </reaction>
</comment>
<gene>
    <name evidence="13" type="primary">Usp47_1</name>
    <name evidence="13" type="ORF">FJT64_014334</name>
</gene>
<evidence type="ECO:0000256" key="9">
    <source>
        <dbReference type="ARBA" id="ARBA00029910"/>
    </source>
</evidence>